<feature type="chain" id="PRO_5002281100" description="Lipocalin-like domain-containing protein" evidence="1">
    <location>
        <begin position="30"/>
        <end position="152"/>
    </location>
</feature>
<keyword evidence="3" id="KW-1185">Reference proteome</keyword>
<accession>A0A0D4C061</accession>
<dbReference type="Proteomes" id="UP000061839">
    <property type="component" value="Chromosome"/>
</dbReference>
<sequence length="152" mass="16544">MKEFIVGKVARLLVCLAAAALCFSLSSCAAQKVTEDQLIGSWAFDQSRGNKSESTGGTLSFEKNGVLVLNGTPENFFIGNYTDAHLNQLKAEWKIGDDKFFAGDDVVEISAKSPSGGFKVPLTFEKSGDEYFLMVTPDPDQPPGFYFKKVRG</sequence>
<protein>
    <recommendedName>
        <fullName evidence="4">Lipocalin-like domain-containing protein</fullName>
    </recommendedName>
</protein>
<dbReference type="AlphaFoldDB" id="A0A0D4C061"/>
<gene>
    <name evidence="2" type="ORF">UM93_09850</name>
</gene>
<name>A0A0D4C061_9MICC</name>
<dbReference type="PATRIC" id="fig|1618207.4.peg.1997"/>
<dbReference type="STRING" id="1618207.UM93_09850"/>
<dbReference type="KEGG" id="ari:UM93_09850"/>
<feature type="signal peptide" evidence="1">
    <location>
        <begin position="1"/>
        <end position="29"/>
    </location>
</feature>
<evidence type="ECO:0000313" key="3">
    <source>
        <dbReference type="Proteomes" id="UP000061839"/>
    </source>
</evidence>
<proteinExistence type="predicted"/>
<keyword evidence="1" id="KW-0732">Signal</keyword>
<evidence type="ECO:0000313" key="2">
    <source>
        <dbReference type="EMBL" id="AJT41741.1"/>
    </source>
</evidence>
<dbReference type="PROSITE" id="PS51257">
    <property type="entry name" value="PROKAR_LIPOPROTEIN"/>
    <property type="match status" value="1"/>
</dbReference>
<dbReference type="EMBL" id="CP011005">
    <property type="protein sequence ID" value="AJT41741.1"/>
    <property type="molecule type" value="Genomic_DNA"/>
</dbReference>
<reference evidence="2 3" key="1">
    <citation type="journal article" date="2015" name="Genome Announc.">
        <title>Complete Genome Sequencing of Protease-Producing Novel Arthrobacter sp. Strain IHBB 11108 Using PacBio Single-Molecule Real-Time Sequencing Technology.</title>
        <authorList>
            <person name="Kiran S."/>
            <person name="Swarnkar M.K."/>
            <person name="Pal M."/>
            <person name="Thakur R."/>
            <person name="Tewari R."/>
            <person name="Singh A.K."/>
            <person name="Gulati A."/>
        </authorList>
    </citation>
    <scope>NUCLEOTIDE SEQUENCE [LARGE SCALE GENOMIC DNA]</scope>
    <source>
        <strain evidence="2 3">IHBB 11108</strain>
    </source>
</reference>
<organism evidence="2 3">
    <name type="scientific">Psychromicrobium lacuslunae</name>
    <dbReference type="NCBI Taxonomy" id="1618207"/>
    <lineage>
        <taxon>Bacteria</taxon>
        <taxon>Bacillati</taxon>
        <taxon>Actinomycetota</taxon>
        <taxon>Actinomycetes</taxon>
        <taxon>Micrococcales</taxon>
        <taxon>Micrococcaceae</taxon>
        <taxon>Psychromicrobium</taxon>
    </lineage>
</organism>
<evidence type="ECO:0000256" key="1">
    <source>
        <dbReference type="SAM" id="SignalP"/>
    </source>
</evidence>
<dbReference type="HOGENOM" id="CLU_1718575_0_0_11"/>
<evidence type="ECO:0008006" key="4">
    <source>
        <dbReference type="Google" id="ProtNLM"/>
    </source>
</evidence>